<evidence type="ECO:0000256" key="2">
    <source>
        <dbReference type="ARBA" id="ARBA00022704"/>
    </source>
</evidence>
<protein>
    <submittedName>
        <fullName evidence="4">Uncharacterized protein</fullName>
    </submittedName>
</protein>
<organism evidence="4 5">
    <name type="scientific">Pythium insidiosum</name>
    <name type="common">Pythiosis disease agent</name>
    <dbReference type="NCBI Taxonomy" id="114742"/>
    <lineage>
        <taxon>Eukaryota</taxon>
        <taxon>Sar</taxon>
        <taxon>Stramenopiles</taxon>
        <taxon>Oomycota</taxon>
        <taxon>Peronosporomycetes</taxon>
        <taxon>Pythiales</taxon>
        <taxon>Pythiaceae</taxon>
        <taxon>Pythium</taxon>
    </lineage>
</organism>
<dbReference type="GO" id="GO:0005737">
    <property type="term" value="C:cytoplasm"/>
    <property type="evidence" value="ECO:0007669"/>
    <property type="project" value="TreeGrafter"/>
</dbReference>
<proteinExistence type="predicted"/>
<dbReference type="PANTHER" id="PTHR46186">
    <property type="entry name" value="CYSTATIN"/>
    <property type="match status" value="1"/>
</dbReference>
<keyword evidence="3" id="KW-0732">Signal</keyword>
<keyword evidence="2" id="KW-0789">Thiol protease inhibitor</keyword>
<dbReference type="Proteomes" id="UP001209570">
    <property type="component" value="Unassembled WGS sequence"/>
</dbReference>
<gene>
    <name evidence="4" type="ORF">P43SY_011096</name>
</gene>
<dbReference type="EMBL" id="JAKCXM010001004">
    <property type="protein sequence ID" value="KAJ0391499.1"/>
    <property type="molecule type" value="Genomic_DNA"/>
</dbReference>
<evidence type="ECO:0000256" key="1">
    <source>
        <dbReference type="ARBA" id="ARBA00022690"/>
    </source>
</evidence>
<dbReference type="GO" id="GO:0004869">
    <property type="term" value="F:cysteine-type endopeptidase inhibitor activity"/>
    <property type="evidence" value="ECO:0007669"/>
    <property type="project" value="UniProtKB-KW"/>
</dbReference>
<dbReference type="InterPro" id="IPR046350">
    <property type="entry name" value="Cystatin_sf"/>
</dbReference>
<evidence type="ECO:0000313" key="5">
    <source>
        <dbReference type="Proteomes" id="UP001209570"/>
    </source>
</evidence>
<comment type="caution">
    <text evidence="4">The sequence shown here is derived from an EMBL/GenBank/DDBJ whole genome shotgun (WGS) entry which is preliminary data.</text>
</comment>
<dbReference type="Gene3D" id="3.10.450.10">
    <property type="match status" value="3"/>
</dbReference>
<reference evidence="4" key="1">
    <citation type="submission" date="2021-12" db="EMBL/GenBank/DDBJ databases">
        <title>Prjna785345.</title>
        <authorList>
            <person name="Rujirawat T."/>
            <person name="Krajaejun T."/>
        </authorList>
    </citation>
    <scope>NUCLEOTIDE SEQUENCE</scope>
    <source>
        <strain evidence="4">Pi057C3</strain>
    </source>
</reference>
<keyword evidence="5" id="KW-1185">Reference proteome</keyword>
<feature type="chain" id="PRO_5042112440" evidence="3">
    <location>
        <begin position="22"/>
        <end position="374"/>
    </location>
</feature>
<dbReference type="AlphaFoldDB" id="A0AAD5Q3C5"/>
<dbReference type="GO" id="GO:0031982">
    <property type="term" value="C:vesicle"/>
    <property type="evidence" value="ECO:0007669"/>
    <property type="project" value="TreeGrafter"/>
</dbReference>
<dbReference type="GO" id="GO:0005615">
    <property type="term" value="C:extracellular space"/>
    <property type="evidence" value="ECO:0007669"/>
    <property type="project" value="TreeGrafter"/>
</dbReference>
<dbReference type="SUPFAM" id="SSF54403">
    <property type="entry name" value="Cystatin/monellin"/>
    <property type="match status" value="3"/>
</dbReference>
<feature type="signal peptide" evidence="3">
    <location>
        <begin position="1"/>
        <end position="21"/>
    </location>
</feature>
<evidence type="ECO:0000256" key="3">
    <source>
        <dbReference type="SAM" id="SignalP"/>
    </source>
</evidence>
<evidence type="ECO:0000313" key="4">
    <source>
        <dbReference type="EMBL" id="KAJ0391499.1"/>
    </source>
</evidence>
<sequence length="374" mass="40414">MTRPILTLLASLAALASLTSAEDFDKVHVGPAPGAWANATIETQDTDRLTTALAQSSSYRIGSPTRLCYTNVARLQQQVVDGLKFKYDIDACEVAKAETGKGRCDPTAVCKTPKRYQVVVFEQSWTNTLEVRSIQPLSAHRRDAAMDNDDDLLVVSHPLLGGWNPVAVDKVDTERLTKTLKSSASYRAGSTVKRVCYISVLGLQTQVVRGYNYQYDIYGCEVTSAEAGNGKCTAASQCATPARFKVTLSQDPSTNAVSVTSVDEGRAVAPVTGGWAPMSVEKQDTDRLATVLKTTASYKTNSSRRLCYVAVLGLERQVVAGIKYRYDVYACPVASAEAGNGKCSASTSCAPYRFKITVLEQSWTNTLDIVGLTQ</sequence>
<keyword evidence="1" id="KW-0646">Protease inhibitor</keyword>
<dbReference type="PANTHER" id="PTHR46186:SF2">
    <property type="entry name" value="CYSTATIN"/>
    <property type="match status" value="1"/>
</dbReference>
<name>A0AAD5Q3C5_PYTIN</name>
<accession>A0AAD5Q3C5</accession>